<name>X0U7T5_9ZZZZ</name>
<accession>X0U7T5</accession>
<dbReference type="EMBL" id="BARS01027845">
    <property type="protein sequence ID" value="GAG01610.1"/>
    <property type="molecule type" value="Genomic_DNA"/>
</dbReference>
<organism evidence="5">
    <name type="scientific">marine sediment metagenome</name>
    <dbReference type="NCBI Taxonomy" id="412755"/>
    <lineage>
        <taxon>unclassified sequences</taxon>
        <taxon>metagenomes</taxon>
        <taxon>ecological metagenomes</taxon>
    </lineage>
</organism>
<gene>
    <name evidence="5" type="ORF">S01H1_43692</name>
</gene>
<dbReference type="PANTHER" id="PTHR35005">
    <property type="entry name" value="3-DEHYDRO-SCYLLO-INOSOSE HYDROLASE"/>
    <property type="match status" value="1"/>
</dbReference>
<reference evidence="5" key="1">
    <citation type="journal article" date="2014" name="Front. Microbiol.">
        <title>High frequency of phylogenetically diverse reductive dehalogenase-homologous genes in deep subseafloor sedimentary metagenomes.</title>
        <authorList>
            <person name="Kawai M."/>
            <person name="Futagami T."/>
            <person name="Toyoda A."/>
            <person name="Takaki Y."/>
            <person name="Nishi S."/>
            <person name="Hori S."/>
            <person name="Arai W."/>
            <person name="Tsubouchi T."/>
            <person name="Morono Y."/>
            <person name="Uchiyama I."/>
            <person name="Ito T."/>
            <person name="Fujiyama A."/>
            <person name="Inagaki F."/>
            <person name="Takami H."/>
        </authorList>
    </citation>
    <scope>NUCLEOTIDE SEQUENCE</scope>
    <source>
        <strain evidence="5">Expedition CK06-06</strain>
    </source>
</reference>
<keyword evidence="2" id="KW-0479">Metal-binding</keyword>
<dbReference type="PANTHER" id="PTHR35005:SF1">
    <property type="entry name" value="2-AMINO-5-FORMYLAMINO-6-RIBOSYLAMINOPYRIMIDIN-4(3H)-ONE 5'-MONOPHOSPHATE DEFORMYLASE"/>
    <property type="match status" value="1"/>
</dbReference>
<evidence type="ECO:0000256" key="3">
    <source>
        <dbReference type="ARBA" id="ARBA00022801"/>
    </source>
</evidence>
<dbReference type="Gene3D" id="3.40.50.10310">
    <property type="entry name" value="Creatininase"/>
    <property type="match status" value="1"/>
</dbReference>
<dbReference type="SUPFAM" id="SSF102215">
    <property type="entry name" value="Creatininase"/>
    <property type="match status" value="1"/>
</dbReference>
<sequence length="251" mass="27686">MAGKPDKIRFEEMLPSEVAEARGKCPVAYLPIGGLEWHGRHNCVGLDTVKIHAMCLHIAERTGGVVFPALFYGDPREHHLMDANHDPDGLIAADYGLTRRNFAPGYMHDSPFEKGEHVARLLVHCLDEMASFGFEVLVIAAGHYPLLSVARAACQLFYADRGQIAWAFTGYELVRDRFPKGGDHAGPWETSLMLALRPDLVDMDKAEGPSAIPDLYDRVKGESSVEYGQEALALLTERVSEVNRRCLAALG</sequence>
<evidence type="ECO:0000256" key="1">
    <source>
        <dbReference type="ARBA" id="ARBA00001947"/>
    </source>
</evidence>
<evidence type="ECO:0000256" key="4">
    <source>
        <dbReference type="ARBA" id="ARBA00022833"/>
    </source>
</evidence>
<comment type="caution">
    <text evidence="5">The sequence shown here is derived from an EMBL/GenBank/DDBJ whole genome shotgun (WGS) entry which is preliminary data.</text>
</comment>
<keyword evidence="3" id="KW-0378">Hydrolase</keyword>
<dbReference type="Pfam" id="PF02633">
    <property type="entry name" value="Creatininase"/>
    <property type="match status" value="2"/>
</dbReference>
<keyword evidence="4" id="KW-0862">Zinc</keyword>
<dbReference type="AlphaFoldDB" id="X0U7T5"/>
<protein>
    <recommendedName>
        <fullName evidence="6">Creatininase</fullName>
    </recommendedName>
</protein>
<proteinExistence type="predicted"/>
<dbReference type="GO" id="GO:0046872">
    <property type="term" value="F:metal ion binding"/>
    <property type="evidence" value="ECO:0007669"/>
    <property type="project" value="UniProtKB-KW"/>
</dbReference>
<evidence type="ECO:0008006" key="6">
    <source>
        <dbReference type="Google" id="ProtNLM"/>
    </source>
</evidence>
<comment type="cofactor">
    <cofactor evidence="1">
        <name>Zn(2+)</name>
        <dbReference type="ChEBI" id="CHEBI:29105"/>
    </cofactor>
</comment>
<evidence type="ECO:0000313" key="5">
    <source>
        <dbReference type="EMBL" id="GAG01610.1"/>
    </source>
</evidence>
<dbReference type="InterPro" id="IPR024087">
    <property type="entry name" value="Creatininase-like_sf"/>
</dbReference>
<dbReference type="GO" id="GO:0009231">
    <property type="term" value="P:riboflavin biosynthetic process"/>
    <property type="evidence" value="ECO:0007669"/>
    <property type="project" value="TreeGrafter"/>
</dbReference>
<dbReference type="InterPro" id="IPR003785">
    <property type="entry name" value="Creatininase/forma_Hydrolase"/>
</dbReference>
<feature type="non-terminal residue" evidence="5">
    <location>
        <position position="251"/>
    </location>
</feature>
<evidence type="ECO:0000256" key="2">
    <source>
        <dbReference type="ARBA" id="ARBA00022723"/>
    </source>
</evidence>
<dbReference type="GO" id="GO:0016811">
    <property type="term" value="F:hydrolase activity, acting on carbon-nitrogen (but not peptide) bonds, in linear amides"/>
    <property type="evidence" value="ECO:0007669"/>
    <property type="project" value="TreeGrafter"/>
</dbReference>